<evidence type="ECO:0000313" key="1">
    <source>
        <dbReference type="EMBL" id="PRY54480.1"/>
    </source>
</evidence>
<dbReference type="InterPro" id="IPR023393">
    <property type="entry name" value="START-like_dom_sf"/>
</dbReference>
<name>A0A2T0U978_9SPHI</name>
<dbReference type="EMBL" id="PVTH01000002">
    <property type="protein sequence ID" value="PRY54480.1"/>
    <property type="molecule type" value="Genomic_DNA"/>
</dbReference>
<protein>
    <submittedName>
        <fullName evidence="1">Ligand-binding SRPBCC domain-containing protein</fullName>
    </submittedName>
</protein>
<evidence type="ECO:0000313" key="2">
    <source>
        <dbReference type="Proteomes" id="UP000238034"/>
    </source>
</evidence>
<dbReference type="SUPFAM" id="SSF55961">
    <property type="entry name" value="Bet v1-like"/>
    <property type="match status" value="1"/>
</dbReference>
<reference evidence="1 2" key="1">
    <citation type="submission" date="2018-03" db="EMBL/GenBank/DDBJ databases">
        <title>Genomic Encyclopedia of Type Strains, Phase III (KMG-III): the genomes of soil and plant-associated and newly described type strains.</title>
        <authorList>
            <person name="Whitman W."/>
        </authorList>
    </citation>
    <scope>NUCLEOTIDE SEQUENCE [LARGE SCALE GENOMIC DNA]</scope>
    <source>
        <strain evidence="1 2">CGMCC 1.9313</strain>
    </source>
</reference>
<proteinExistence type="predicted"/>
<sequence>MRVYTLTFRQNLPISMEKAWGFFSSPRNLATITPAMGFHITSELSDKDKMYPGILIGYKITPLMGIRMNWLTEITYIDPHKYFVDEQRAGPFAFWHHQHHFRTIGAGVEMTDILNYAVPFGPIGRIANALIVKKRILEIFRFRQMKINQIFGEC</sequence>
<dbReference type="RefSeq" id="WP_106291711.1">
    <property type="nucleotide sequence ID" value="NZ_PVTH01000002.1"/>
</dbReference>
<organism evidence="1 2">
    <name type="scientific">Arcticibacter pallidicorallinus</name>
    <dbReference type="NCBI Taxonomy" id="1259464"/>
    <lineage>
        <taxon>Bacteria</taxon>
        <taxon>Pseudomonadati</taxon>
        <taxon>Bacteroidota</taxon>
        <taxon>Sphingobacteriia</taxon>
        <taxon>Sphingobacteriales</taxon>
        <taxon>Sphingobacteriaceae</taxon>
        <taxon>Arcticibacter</taxon>
    </lineage>
</organism>
<accession>A0A2T0U978</accession>
<keyword evidence="2" id="KW-1185">Reference proteome</keyword>
<dbReference type="Gene3D" id="3.30.530.20">
    <property type="match status" value="1"/>
</dbReference>
<dbReference type="OrthoDB" id="9793552at2"/>
<dbReference type="AlphaFoldDB" id="A0A2T0U978"/>
<dbReference type="Proteomes" id="UP000238034">
    <property type="component" value="Unassembled WGS sequence"/>
</dbReference>
<gene>
    <name evidence="1" type="ORF">B0I27_102247</name>
</gene>
<dbReference type="CDD" id="cd07820">
    <property type="entry name" value="SRPBCC_3"/>
    <property type="match status" value="1"/>
</dbReference>
<comment type="caution">
    <text evidence="1">The sequence shown here is derived from an EMBL/GenBank/DDBJ whole genome shotgun (WGS) entry which is preliminary data.</text>
</comment>